<reference evidence="1" key="1">
    <citation type="submission" date="2021-06" db="EMBL/GenBank/DDBJ databases">
        <authorList>
            <person name="Kallberg Y."/>
            <person name="Tangrot J."/>
            <person name="Rosling A."/>
        </authorList>
    </citation>
    <scope>NUCLEOTIDE SEQUENCE</scope>
    <source>
        <strain evidence="1">MA461A</strain>
    </source>
</reference>
<evidence type="ECO:0000313" key="2">
    <source>
        <dbReference type="Proteomes" id="UP000789920"/>
    </source>
</evidence>
<comment type="caution">
    <text evidence="1">The sequence shown here is derived from an EMBL/GenBank/DDBJ whole genome shotgun (WGS) entry which is preliminary data.</text>
</comment>
<protein>
    <submittedName>
        <fullName evidence="1">10041_t:CDS:1</fullName>
    </submittedName>
</protein>
<proteinExistence type="predicted"/>
<organism evidence="1 2">
    <name type="scientific">Racocetra persica</name>
    <dbReference type="NCBI Taxonomy" id="160502"/>
    <lineage>
        <taxon>Eukaryota</taxon>
        <taxon>Fungi</taxon>
        <taxon>Fungi incertae sedis</taxon>
        <taxon>Mucoromycota</taxon>
        <taxon>Glomeromycotina</taxon>
        <taxon>Glomeromycetes</taxon>
        <taxon>Diversisporales</taxon>
        <taxon>Gigasporaceae</taxon>
        <taxon>Racocetra</taxon>
    </lineage>
</organism>
<sequence length="45" mass="5489">MKQLEETIEQLEKKHKIEIKNLENKLKEKDAKILELQNENTRLRT</sequence>
<feature type="non-terminal residue" evidence="1">
    <location>
        <position position="45"/>
    </location>
</feature>
<dbReference type="EMBL" id="CAJVQC010126225">
    <property type="protein sequence ID" value="CAG8840257.1"/>
    <property type="molecule type" value="Genomic_DNA"/>
</dbReference>
<keyword evidence="2" id="KW-1185">Reference proteome</keyword>
<dbReference type="Proteomes" id="UP000789920">
    <property type="component" value="Unassembled WGS sequence"/>
</dbReference>
<accession>A0ACA9SJ78</accession>
<evidence type="ECO:0000313" key="1">
    <source>
        <dbReference type="EMBL" id="CAG8840257.1"/>
    </source>
</evidence>
<gene>
    <name evidence="1" type="ORF">RPERSI_LOCUS31365</name>
</gene>
<name>A0ACA9SJ78_9GLOM</name>